<dbReference type="Gene3D" id="1.10.630.10">
    <property type="entry name" value="Cytochrome P450"/>
    <property type="match status" value="2"/>
</dbReference>
<evidence type="ECO:0000313" key="3">
    <source>
        <dbReference type="Proteomes" id="UP000230750"/>
    </source>
</evidence>
<dbReference type="PANTHER" id="PTHR24293">
    <property type="entry name" value="CYTOCHROME P450 FAMILY 46 SUBFAMILY A"/>
    <property type="match status" value="1"/>
</dbReference>
<reference evidence="2 3" key="1">
    <citation type="journal article" date="2017" name="PLoS Biol.">
        <title>The sea cucumber genome provides insights into morphological evolution and visceral regeneration.</title>
        <authorList>
            <person name="Zhang X."/>
            <person name="Sun L."/>
            <person name="Yuan J."/>
            <person name="Sun Y."/>
            <person name="Gao Y."/>
            <person name="Zhang L."/>
            <person name="Li S."/>
            <person name="Dai H."/>
            <person name="Hamel J.F."/>
            <person name="Liu C."/>
            <person name="Yu Y."/>
            <person name="Liu S."/>
            <person name="Lin W."/>
            <person name="Guo K."/>
            <person name="Jin S."/>
            <person name="Xu P."/>
            <person name="Storey K.B."/>
            <person name="Huan P."/>
            <person name="Zhang T."/>
            <person name="Zhou Y."/>
            <person name="Zhang J."/>
            <person name="Lin C."/>
            <person name="Li X."/>
            <person name="Xing L."/>
            <person name="Huo D."/>
            <person name="Sun M."/>
            <person name="Wang L."/>
            <person name="Mercier A."/>
            <person name="Li F."/>
            <person name="Yang H."/>
            <person name="Xiang J."/>
        </authorList>
    </citation>
    <scope>NUCLEOTIDE SEQUENCE [LARGE SCALE GENOMIC DNA]</scope>
    <source>
        <strain evidence="2">Shaxun</strain>
        <tissue evidence="2">Muscle</tissue>
    </source>
</reference>
<dbReference type="AlphaFoldDB" id="A0A2G8JJU6"/>
<dbReference type="PANTHER" id="PTHR24293:SF0">
    <property type="entry name" value="CYP46A1 PROTEIN-RELATED"/>
    <property type="match status" value="1"/>
</dbReference>
<sequence length="280" mass="32269">MDNKFLKPPENYVVFVELFGERFGGITSYLMQLMDTFNDSADRMVKFIAAQADDGKAEVSMLDAIERVTLDVIAKAGFSMEEDLITNKSEFNDAVSFILTAARRNSVDIFLKYSPFKEARDYRARAKEAIHLLRDTAERMIRQRLKDQQEGKKIPKDILSYIIKTAMVDESFQMVEMVDEFVTFFGAEEIETVIGDKQDLLYEDIAKLEYMMLVFKETLRLCPPVIGTARTTPEELLCAGHRIPAGTMVLLPAFVMSRQEQFFKDPLTFDPERFQRNEDR</sequence>
<dbReference type="GO" id="GO:0033781">
    <property type="term" value="F:cholesterol 24-hydroxylase activity"/>
    <property type="evidence" value="ECO:0007669"/>
    <property type="project" value="InterPro"/>
</dbReference>
<dbReference type="InterPro" id="IPR001128">
    <property type="entry name" value="Cyt_P450"/>
</dbReference>
<dbReference type="Pfam" id="PF00067">
    <property type="entry name" value="p450"/>
    <property type="match status" value="2"/>
</dbReference>
<dbReference type="InterPro" id="IPR039983">
    <property type="entry name" value="CYP46A1"/>
</dbReference>
<dbReference type="GO" id="GO:0020037">
    <property type="term" value="F:heme binding"/>
    <property type="evidence" value="ECO:0007669"/>
    <property type="project" value="InterPro"/>
</dbReference>
<name>A0A2G8JJU6_STIJA</name>
<dbReference type="EMBL" id="MRZV01001759">
    <property type="protein sequence ID" value="PIK36024.1"/>
    <property type="molecule type" value="Genomic_DNA"/>
</dbReference>
<evidence type="ECO:0000313" key="2">
    <source>
        <dbReference type="EMBL" id="PIK36024.1"/>
    </source>
</evidence>
<dbReference type="SUPFAM" id="SSF48264">
    <property type="entry name" value="Cytochrome P450"/>
    <property type="match status" value="1"/>
</dbReference>
<dbReference type="InterPro" id="IPR036396">
    <property type="entry name" value="Cyt_P450_sf"/>
</dbReference>
<gene>
    <name evidence="2" type="ORF">BSL78_27146</name>
</gene>
<evidence type="ECO:0000256" key="1">
    <source>
        <dbReference type="ARBA" id="ARBA00010617"/>
    </source>
</evidence>
<dbReference type="GO" id="GO:0005506">
    <property type="term" value="F:iron ion binding"/>
    <property type="evidence" value="ECO:0007669"/>
    <property type="project" value="InterPro"/>
</dbReference>
<organism evidence="2 3">
    <name type="scientific">Stichopus japonicus</name>
    <name type="common">Sea cucumber</name>
    <dbReference type="NCBI Taxonomy" id="307972"/>
    <lineage>
        <taxon>Eukaryota</taxon>
        <taxon>Metazoa</taxon>
        <taxon>Echinodermata</taxon>
        <taxon>Eleutherozoa</taxon>
        <taxon>Echinozoa</taxon>
        <taxon>Holothuroidea</taxon>
        <taxon>Aspidochirotacea</taxon>
        <taxon>Aspidochirotida</taxon>
        <taxon>Stichopodidae</taxon>
        <taxon>Apostichopus</taxon>
    </lineage>
</organism>
<keyword evidence="3" id="KW-1185">Reference proteome</keyword>
<protein>
    <submittedName>
        <fullName evidence="2">Putative cholesterol 24-hydroxylase isoform X2</fullName>
    </submittedName>
</protein>
<dbReference type="OrthoDB" id="6692864at2759"/>
<comment type="caution">
    <text evidence="2">The sequence shown here is derived from an EMBL/GenBank/DDBJ whole genome shotgun (WGS) entry which is preliminary data.</text>
</comment>
<accession>A0A2G8JJU6</accession>
<comment type="similarity">
    <text evidence="1">Belongs to the cytochrome P450 family.</text>
</comment>
<proteinExistence type="inferred from homology"/>
<dbReference type="STRING" id="307972.A0A2G8JJU6"/>
<dbReference type="GO" id="GO:0006707">
    <property type="term" value="P:cholesterol catabolic process"/>
    <property type="evidence" value="ECO:0007669"/>
    <property type="project" value="InterPro"/>
</dbReference>
<dbReference type="Proteomes" id="UP000230750">
    <property type="component" value="Unassembled WGS sequence"/>
</dbReference>